<evidence type="ECO:0000256" key="1">
    <source>
        <dbReference type="SAM" id="MobiDB-lite"/>
    </source>
</evidence>
<protein>
    <submittedName>
        <fullName evidence="2">Uncharacterized protein</fullName>
    </submittedName>
</protein>
<comment type="caution">
    <text evidence="2">The sequence shown here is derived from an EMBL/GenBank/DDBJ whole genome shotgun (WGS) entry which is preliminary data.</text>
</comment>
<evidence type="ECO:0000313" key="3">
    <source>
        <dbReference type="Proteomes" id="UP000004221"/>
    </source>
</evidence>
<name>I4EKI1_9BACT</name>
<dbReference type="Proteomes" id="UP000004221">
    <property type="component" value="Unassembled WGS sequence"/>
</dbReference>
<gene>
    <name evidence="2" type="ORF">NITHO_460029</name>
</gene>
<organism evidence="2 3">
    <name type="scientific">Nitrolancea hollandica Lb</name>
    <dbReference type="NCBI Taxonomy" id="1129897"/>
    <lineage>
        <taxon>Bacteria</taxon>
        <taxon>Pseudomonadati</taxon>
        <taxon>Thermomicrobiota</taxon>
        <taxon>Thermomicrobia</taxon>
        <taxon>Sphaerobacterales</taxon>
        <taxon>Sphaerobacterineae</taxon>
        <taxon>Sphaerobacteraceae</taxon>
        <taxon>Nitrolancea</taxon>
    </lineage>
</organism>
<evidence type="ECO:0000313" key="2">
    <source>
        <dbReference type="EMBL" id="CCF85193.1"/>
    </source>
</evidence>
<proteinExistence type="predicted"/>
<sequence>MPASTGTVRSFPRDLATRPQGARFPVQIAVHVPKETAQKVPVQLMANPSNGSSVRAQGIAEQAQHGHNHLPLIAACS</sequence>
<dbReference type="EMBL" id="CAGS01000401">
    <property type="protein sequence ID" value="CCF85193.1"/>
    <property type="molecule type" value="Genomic_DNA"/>
</dbReference>
<keyword evidence="3" id="KW-1185">Reference proteome</keyword>
<dbReference type="AlphaFoldDB" id="I4EKI1"/>
<accession>I4EKI1</accession>
<feature type="region of interest" description="Disordered" evidence="1">
    <location>
        <begin position="1"/>
        <end position="22"/>
    </location>
</feature>
<reference evidence="2 3" key="1">
    <citation type="journal article" date="2012" name="ISME J.">
        <title>Nitrification expanded: discovery, physiology and genomics of a nitrite-oxidizing bacterium from the phylum Chloroflexi.</title>
        <authorList>
            <person name="Sorokin D.Y."/>
            <person name="Lucker S."/>
            <person name="Vejmelkova D."/>
            <person name="Kostrikina N.A."/>
            <person name="Kleerebezem R."/>
            <person name="Rijpstra W.I."/>
            <person name="Damste J.S."/>
            <person name="Le Paslier D."/>
            <person name="Muyzer G."/>
            <person name="Wagner M."/>
            <person name="van Loosdrecht M.C."/>
            <person name="Daims H."/>
        </authorList>
    </citation>
    <scope>NUCLEOTIDE SEQUENCE [LARGE SCALE GENOMIC DNA]</scope>
    <source>
        <strain evidence="3">none</strain>
    </source>
</reference>